<feature type="binding site" evidence="6">
    <location>
        <position position="151"/>
    </location>
    <ligand>
        <name>NAD(+)</name>
        <dbReference type="ChEBI" id="CHEBI:57540"/>
    </ligand>
</feature>
<comment type="cofactor">
    <cofactor evidence="6">
        <name>a divalent metal cation</name>
        <dbReference type="ChEBI" id="CHEBI:60240"/>
    </cofactor>
</comment>
<evidence type="ECO:0000313" key="7">
    <source>
        <dbReference type="EMBL" id="RDB60738.1"/>
    </source>
</evidence>
<feature type="binding site" evidence="6">
    <location>
        <begin position="181"/>
        <end position="186"/>
    </location>
    <ligand>
        <name>NAD(+)</name>
        <dbReference type="ChEBI" id="CHEBI:57540"/>
    </ligand>
</feature>
<sequence length="287" mass="31019">MNILIIRNNSNAEAIDASMMLATYLESQGIGHTELDSMPLSIESVIDMCDDIDVKSFDMVVSLGGDGTMLRAARLVGKHRVPILGINFGHLGFLVNSSKDGVIPIVAAALAGDVVREERSSLHIELWSGETQVASRFALNEFSVTRGELGRIIDFGINIAGTHVVDMRGDGLVVSSATGSTAYALSAGGPLCSPEFRGLVVVPLAPHTLLSRSVITGPSDIVEIDLSKNPESREASYFVDGEIVILDEPIDRVLVRKSNNPTILLRYKSDGFYAEASRVFFRDDRKQ</sequence>
<feature type="binding site" evidence="6">
    <location>
        <position position="71"/>
    </location>
    <ligand>
        <name>NAD(+)</name>
        <dbReference type="ChEBI" id="CHEBI:57540"/>
    </ligand>
</feature>
<proteinExistence type="inferred from homology"/>
<evidence type="ECO:0000313" key="8">
    <source>
        <dbReference type="Proteomes" id="UP000253975"/>
    </source>
</evidence>
<dbReference type="Proteomes" id="UP000253975">
    <property type="component" value="Unassembled WGS sequence"/>
</dbReference>
<dbReference type="PANTHER" id="PTHR20275:SF0">
    <property type="entry name" value="NAD KINASE"/>
    <property type="match status" value="1"/>
</dbReference>
<organism evidence="7 8">
    <name type="scientific">Slackia isoflavoniconvertens</name>
    <dbReference type="NCBI Taxonomy" id="572010"/>
    <lineage>
        <taxon>Bacteria</taxon>
        <taxon>Bacillati</taxon>
        <taxon>Actinomycetota</taxon>
        <taxon>Coriobacteriia</taxon>
        <taxon>Eggerthellales</taxon>
        <taxon>Eggerthellaceae</taxon>
        <taxon>Slackia</taxon>
    </lineage>
</organism>
<feature type="binding site" evidence="6">
    <location>
        <position position="168"/>
    </location>
    <ligand>
        <name>NAD(+)</name>
        <dbReference type="ChEBI" id="CHEBI:57540"/>
    </ligand>
</feature>
<evidence type="ECO:0000256" key="1">
    <source>
        <dbReference type="ARBA" id="ARBA00022679"/>
    </source>
</evidence>
<feature type="active site" description="Proton acceptor" evidence="6">
    <location>
        <position position="66"/>
    </location>
</feature>
<dbReference type="InterPro" id="IPR002504">
    <property type="entry name" value="NADK"/>
</dbReference>
<dbReference type="GO" id="GO:0019674">
    <property type="term" value="P:NAD+ metabolic process"/>
    <property type="evidence" value="ECO:0007669"/>
    <property type="project" value="InterPro"/>
</dbReference>
<feature type="binding site" evidence="6">
    <location>
        <position position="205"/>
    </location>
    <ligand>
        <name>NAD(+)</name>
        <dbReference type="ChEBI" id="CHEBI:57540"/>
    </ligand>
</feature>
<comment type="caution">
    <text evidence="6">Lacks conserved residue(s) required for the propagation of feature annotation.</text>
</comment>
<comment type="similarity">
    <text evidence="6">Belongs to the NAD kinase family.</text>
</comment>
<dbReference type="GO" id="GO:0005524">
    <property type="term" value="F:ATP binding"/>
    <property type="evidence" value="ECO:0007669"/>
    <property type="project" value="UniProtKB-KW"/>
</dbReference>
<evidence type="ECO:0000256" key="4">
    <source>
        <dbReference type="ARBA" id="ARBA00023027"/>
    </source>
</evidence>
<dbReference type="InterPro" id="IPR017438">
    <property type="entry name" value="ATP-NAD_kinase_N"/>
</dbReference>
<evidence type="ECO:0000256" key="3">
    <source>
        <dbReference type="ARBA" id="ARBA00022857"/>
    </source>
</evidence>
<gene>
    <name evidence="6" type="primary">nadK</name>
    <name evidence="7" type="ORF">C1881_02370</name>
</gene>
<dbReference type="GO" id="GO:0005737">
    <property type="term" value="C:cytoplasm"/>
    <property type="evidence" value="ECO:0007669"/>
    <property type="project" value="UniProtKB-SubCell"/>
</dbReference>
<feature type="binding site" evidence="6">
    <location>
        <begin position="66"/>
        <end position="67"/>
    </location>
    <ligand>
        <name>NAD(+)</name>
        <dbReference type="ChEBI" id="CHEBI:57540"/>
    </ligand>
</feature>
<comment type="subcellular location">
    <subcellularLocation>
        <location evidence="6">Cytoplasm</location>
    </subcellularLocation>
</comment>
<dbReference type="GO" id="GO:0006741">
    <property type="term" value="P:NADP+ biosynthetic process"/>
    <property type="evidence" value="ECO:0007669"/>
    <property type="project" value="UniProtKB-UniRule"/>
</dbReference>
<name>A0A369LRK4_9ACTN</name>
<keyword evidence="2 6" id="KW-0418">Kinase</keyword>
<evidence type="ECO:0000256" key="2">
    <source>
        <dbReference type="ARBA" id="ARBA00022777"/>
    </source>
</evidence>
<feature type="binding site" evidence="6">
    <location>
        <begin position="140"/>
        <end position="141"/>
    </location>
    <ligand>
        <name>NAD(+)</name>
        <dbReference type="ChEBI" id="CHEBI:57540"/>
    </ligand>
</feature>
<dbReference type="Pfam" id="PF20143">
    <property type="entry name" value="NAD_kinase_C"/>
    <property type="match status" value="1"/>
</dbReference>
<dbReference type="PANTHER" id="PTHR20275">
    <property type="entry name" value="NAD KINASE"/>
    <property type="match status" value="1"/>
</dbReference>
<keyword evidence="4 6" id="KW-0520">NAD</keyword>
<protein>
    <recommendedName>
        <fullName evidence="6">NAD kinase</fullName>
        <ecNumber evidence="6">2.7.1.23</ecNumber>
    </recommendedName>
    <alternativeName>
        <fullName evidence="6">ATP-dependent NAD kinase</fullName>
    </alternativeName>
</protein>
<dbReference type="EMBL" id="PPTO01000002">
    <property type="protein sequence ID" value="RDB60738.1"/>
    <property type="molecule type" value="Genomic_DNA"/>
</dbReference>
<comment type="caution">
    <text evidence="7">The sequence shown here is derived from an EMBL/GenBank/DDBJ whole genome shotgun (WGS) entry which is preliminary data.</text>
</comment>
<dbReference type="Gene3D" id="2.60.200.30">
    <property type="entry name" value="Probable inorganic polyphosphate/atp-NAD kinase, domain 2"/>
    <property type="match status" value="1"/>
</dbReference>
<dbReference type="InterPro" id="IPR016064">
    <property type="entry name" value="NAD/diacylglycerol_kinase_sf"/>
</dbReference>
<dbReference type="InterPro" id="IPR017437">
    <property type="entry name" value="ATP-NAD_kinase_PpnK-typ_C"/>
</dbReference>
<reference evidence="7 8" key="1">
    <citation type="journal article" date="2018" name="Elife">
        <title>Discovery and characterization of a prevalent human gut bacterial enzyme sufficient for the inactivation of a family of plant toxins.</title>
        <authorList>
            <person name="Koppel N."/>
            <person name="Bisanz J.E."/>
            <person name="Pandelia M.E."/>
            <person name="Turnbaugh P.J."/>
            <person name="Balskus E.P."/>
        </authorList>
    </citation>
    <scope>NUCLEOTIDE SEQUENCE [LARGE SCALE GENOMIC DNA]</scope>
    <source>
        <strain evidence="7 8">OB21 GAM31</strain>
    </source>
</reference>
<accession>A0A369LRK4</accession>
<evidence type="ECO:0000256" key="6">
    <source>
        <dbReference type="HAMAP-Rule" id="MF_00361"/>
    </source>
</evidence>
<dbReference type="AlphaFoldDB" id="A0A369LRK4"/>
<dbReference type="SUPFAM" id="SSF111331">
    <property type="entry name" value="NAD kinase/diacylglycerol kinase-like"/>
    <property type="match status" value="1"/>
</dbReference>
<dbReference type="Pfam" id="PF01513">
    <property type="entry name" value="NAD_kinase"/>
    <property type="match status" value="1"/>
</dbReference>
<comment type="catalytic activity">
    <reaction evidence="5 6">
        <text>NAD(+) + ATP = ADP + NADP(+) + H(+)</text>
        <dbReference type="Rhea" id="RHEA:18629"/>
        <dbReference type="ChEBI" id="CHEBI:15378"/>
        <dbReference type="ChEBI" id="CHEBI:30616"/>
        <dbReference type="ChEBI" id="CHEBI:57540"/>
        <dbReference type="ChEBI" id="CHEBI:58349"/>
        <dbReference type="ChEBI" id="CHEBI:456216"/>
        <dbReference type="EC" id="2.7.1.23"/>
    </reaction>
</comment>
<dbReference type="Gene3D" id="3.40.50.10330">
    <property type="entry name" value="Probable inorganic polyphosphate/atp-NAD kinase, domain 1"/>
    <property type="match status" value="1"/>
</dbReference>
<dbReference type="EC" id="2.7.1.23" evidence="6"/>
<dbReference type="RefSeq" id="WP_114614922.1">
    <property type="nucleotide sequence ID" value="NZ_CALIRK010000004.1"/>
</dbReference>
<evidence type="ECO:0000256" key="5">
    <source>
        <dbReference type="ARBA" id="ARBA00047925"/>
    </source>
</evidence>
<keyword evidence="6" id="KW-0963">Cytoplasm</keyword>
<dbReference type="GO" id="GO:0003951">
    <property type="term" value="F:NAD+ kinase activity"/>
    <property type="evidence" value="ECO:0007669"/>
    <property type="project" value="UniProtKB-UniRule"/>
</dbReference>
<keyword evidence="1 6" id="KW-0808">Transferase</keyword>
<keyword evidence="6" id="KW-0067">ATP-binding</keyword>
<feature type="binding site" evidence="6">
    <location>
        <position position="170"/>
    </location>
    <ligand>
        <name>NAD(+)</name>
        <dbReference type="ChEBI" id="CHEBI:57540"/>
    </ligand>
</feature>
<keyword evidence="6" id="KW-0547">Nucleotide-binding</keyword>
<dbReference type="HAMAP" id="MF_00361">
    <property type="entry name" value="NAD_kinase"/>
    <property type="match status" value="1"/>
</dbReference>
<dbReference type="GO" id="GO:0046872">
    <property type="term" value="F:metal ion binding"/>
    <property type="evidence" value="ECO:0007669"/>
    <property type="project" value="UniProtKB-UniRule"/>
</dbReference>
<dbReference type="GO" id="GO:0051287">
    <property type="term" value="F:NAD binding"/>
    <property type="evidence" value="ECO:0007669"/>
    <property type="project" value="UniProtKB-ARBA"/>
</dbReference>
<comment type="function">
    <text evidence="6">Involved in the regulation of the intracellular balance of NAD and NADP, and is a key enzyme in the biosynthesis of NADP. Catalyzes specifically the phosphorylation on 2'-hydroxyl of the adenosine moiety of NAD to yield NADP.</text>
</comment>
<keyword evidence="3 6" id="KW-0521">NADP</keyword>